<reference evidence="1" key="1">
    <citation type="submission" date="2020-10" db="EMBL/GenBank/DDBJ databases">
        <title>Mucilaginibacter mali sp. nov., isolated from rhizosphere soil of apple orchard.</title>
        <authorList>
            <person name="Lee J.-S."/>
            <person name="Kim H.S."/>
            <person name="Kim J.-S."/>
        </authorList>
    </citation>
    <scope>NUCLEOTIDE SEQUENCE</scope>
    <source>
        <strain evidence="1">KCTC 22746</strain>
    </source>
</reference>
<sequence>MKKIYLTIQFLIFTVFAFGQFGKIKENPKAYIGKMFRIDTVRAQLRKYGYDRFAWDVTKHTLDGGNVPFATTEHPTSSAYSALVNKVFTCIDAGEDKYLGGYSYKYLKLQAPNLGIIYYRYQYKYDLNELQYLVNIEEEVVTKAKTADGARSLKNSADSLNNIYTGKPLWLRSGALITYTTLNGKFTNIHDDNLRFMPVMVDSVGLAISHLTPFRIYIRTSTGLRAFFNFEERKGLWYGEASGGNERQHLDQVLYLKDPVKIYKLSAADLQTIKKGVIRLGMRRDIVRLIKGDPNKINNTYYGNNHDEQWVYYNSYYYFTNGILKTVQN</sequence>
<evidence type="ECO:0000313" key="2">
    <source>
        <dbReference type="Proteomes" id="UP000622475"/>
    </source>
</evidence>
<name>A0A929L2G6_9SPHI</name>
<dbReference type="AlphaFoldDB" id="A0A929L2G6"/>
<keyword evidence="2" id="KW-1185">Reference proteome</keyword>
<evidence type="ECO:0000313" key="1">
    <source>
        <dbReference type="EMBL" id="MBE9662011.1"/>
    </source>
</evidence>
<gene>
    <name evidence="1" type="ORF">IRJ16_08940</name>
</gene>
<comment type="caution">
    <text evidence="1">The sequence shown here is derived from an EMBL/GenBank/DDBJ whole genome shotgun (WGS) entry which is preliminary data.</text>
</comment>
<dbReference type="EMBL" id="JADFFL010000003">
    <property type="protein sequence ID" value="MBE9662011.1"/>
    <property type="molecule type" value="Genomic_DNA"/>
</dbReference>
<organism evidence="1 2">
    <name type="scientific">Mucilaginibacter myungsuensis</name>
    <dbReference type="NCBI Taxonomy" id="649104"/>
    <lineage>
        <taxon>Bacteria</taxon>
        <taxon>Pseudomonadati</taxon>
        <taxon>Bacteroidota</taxon>
        <taxon>Sphingobacteriia</taxon>
        <taxon>Sphingobacteriales</taxon>
        <taxon>Sphingobacteriaceae</taxon>
        <taxon>Mucilaginibacter</taxon>
    </lineage>
</organism>
<dbReference type="RefSeq" id="WP_194111209.1">
    <property type="nucleotide sequence ID" value="NZ_JADFFL010000003.1"/>
</dbReference>
<dbReference type="Proteomes" id="UP000622475">
    <property type="component" value="Unassembled WGS sequence"/>
</dbReference>
<proteinExistence type="predicted"/>
<protein>
    <submittedName>
        <fullName evidence="1">Uncharacterized protein</fullName>
    </submittedName>
</protein>
<accession>A0A929L2G6</accession>